<dbReference type="RefSeq" id="WP_054658787.1">
    <property type="nucleotide sequence ID" value="NZ_AYYQ01000036.1"/>
</dbReference>
<dbReference type="PATRIC" id="fig|1423781.4.peg.748"/>
<protein>
    <recommendedName>
        <fullName evidence="2">Replication initiator protein A C-terminal domain-containing protein</fullName>
    </recommendedName>
</protein>
<proteinExistence type="predicted"/>
<dbReference type="AlphaFoldDB" id="A0A0R2AKZ9"/>
<evidence type="ECO:0000313" key="4">
    <source>
        <dbReference type="Proteomes" id="UP000052012"/>
    </source>
</evidence>
<accession>A0A0R2AKZ9</accession>
<keyword evidence="4" id="KW-1185">Reference proteome</keyword>
<dbReference type="EMBL" id="AYYQ01000036">
    <property type="protein sequence ID" value="KRM67575.1"/>
    <property type="molecule type" value="Genomic_DNA"/>
</dbReference>
<reference evidence="3 4" key="1">
    <citation type="journal article" date="2015" name="Genome Announc.">
        <title>Expanding the biotechnology potential of lactobacilli through comparative genomics of 213 strains and associated genera.</title>
        <authorList>
            <person name="Sun Z."/>
            <person name="Harris H.M."/>
            <person name="McCann A."/>
            <person name="Guo C."/>
            <person name="Argimon S."/>
            <person name="Zhang W."/>
            <person name="Yang X."/>
            <person name="Jeffery I.B."/>
            <person name="Cooney J.C."/>
            <person name="Kagawa T.F."/>
            <person name="Liu W."/>
            <person name="Song Y."/>
            <person name="Salvetti E."/>
            <person name="Wrobel A."/>
            <person name="Rasinkangas P."/>
            <person name="Parkhill J."/>
            <person name="Rea M.C."/>
            <person name="O'Sullivan O."/>
            <person name="Ritari J."/>
            <person name="Douillard F.P."/>
            <person name="Paul Ross R."/>
            <person name="Yang R."/>
            <person name="Briner A.E."/>
            <person name="Felis G.E."/>
            <person name="de Vos W.M."/>
            <person name="Barrangou R."/>
            <person name="Klaenhammer T.R."/>
            <person name="Caufield P.W."/>
            <person name="Cui Y."/>
            <person name="Zhang H."/>
            <person name="O'Toole P.W."/>
        </authorList>
    </citation>
    <scope>NUCLEOTIDE SEQUENCE [LARGE SCALE GENOMIC DNA]</scope>
    <source>
        <strain evidence="3 4">DSM 23829</strain>
    </source>
</reference>
<organism evidence="3 4">
    <name type="scientific">Apilactobacillus ozensis DSM 23829 = JCM 17196</name>
    <dbReference type="NCBI Taxonomy" id="1423781"/>
    <lineage>
        <taxon>Bacteria</taxon>
        <taxon>Bacillati</taxon>
        <taxon>Bacillota</taxon>
        <taxon>Bacilli</taxon>
        <taxon>Lactobacillales</taxon>
        <taxon>Lactobacillaceae</taxon>
        <taxon>Apilactobacillus</taxon>
    </lineage>
</organism>
<dbReference type="OrthoDB" id="2301422at2"/>
<evidence type="ECO:0000313" key="3">
    <source>
        <dbReference type="EMBL" id="KRM67575.1"/>
    </source>
</evidence>
<evidence type="ECO:0000256" key="1">
    <source>
        <dbReference type="SAM" id="MobiDB-lite"/>
    </source>
</evidence>
<gene>
    <name evidence="3" type="ORF">FD06_GL000726</name>
</gene>
<dbReference type="Proteomes" id="UP000052012">
    <property type="component" value="Unassembled WGS sequence"/>
</dbReference>
<sequence length="263" mass="29889">MTQFIQVETPILHNQALNSDEKLALSLIMDRMKSSVKRSEFFDRKRQAHYVIYSVDELAQTLNIGKNTAVKILKHLATLGLIIKQRVFSHATRIFLPDTKPSKNTQSLHSTITKSQKVTSNQNTFNQNKSTDDTNDTNNNVEKLNHDALDTLAAGLVQQGGLPKRLVEILQVYAFGSRDKLYEYASLIFKAKHAVSKRASRFIENAYSPFRFEINHLLTEKLTASMQSIIVNANRKAHNPNGYIMRACMQLFDEQANAYLAMQ</sequence>
<feature type="domain" description="Replication initiator protein A C-terminal" evidence="2">
    <location>
        <begin position="162"/>
        <end position="257"/>
    </location>
</feature>
<name>A0A0R2AKZ9_9LACO</name>
<feature type="compositionally biased region" description="Polar residues" evidence="1">
    <location>
        <begin position="103"/>
        <end position="129"/>
    </location>
</feature>
<feature type="region of interest" description="Disordered" evidence="1">
    <location>
        <begin position="103"/>
        <end position="137"/>
    </location>
</feature>
<comment type="caution">
    <text evidence="3">The sequence shown here is derived from an EMBL/GenBank/DDBJ whole genome shotgun (WGS) entry which is preliminary data.</text>
</comment>
<dbReference type="Pfam" id="PF18008">
    <property type="entry name" value="Bac_RepA_C"/>
    <property type="match status" value="1"/>
</dbReference>
<dbReference type="InterPro" id="IPR041151">
    <property type="entry name" value="Bac_RepA_C"/>
</dbReference>
<evidence type="ECO:0000259" key="2">
    <source>
        <dbReference type="Pfam" id="PF18008"/>
    </source>
</evidence>